<reference evidence="2" key="1">
    <citation type="journal article" date="2021" name="Genome Biol. Evol.">
        <title>A High-Quality Reference Genome for a Parasitic Bivalve with Doubly Uniparental Inheritance (Bivalvia: Unionida).</title>
        <authorList>
            <person name="Smith C.H."/>
        </authorList>
    </citation>
    <scope>NUCLEOTIDE SEQUENCE</scope>
    <source>
        <strain evidence="2">CHS0354</strain>
    </source>
</reference>
<proteinExistence type="predicted"/>
<dbReference type="GO" id="GO:0007165">
    <property type="term" value="P:signal transduction"/>
    <property type="evidence" value="ECO:0007669"/>
    <property type="project" value="InterPro"/>
</dbReference>
<dbReference type="SMART" id="SM00255">
    <property type="entry name" value="TIR"/>
    <property type="match status" value="1"/>
</dbReference>
<protein>
    <recommendedName>
        <fullName evidence="1">TIR domain-containing protein</fullName>
    </recommendedName>
</protein>
<name>A0AAE0SP57_9BIVA</name>
<comment type="caution">
    <text evidence="2">The sequence shown here is derived from an EMBL/GenBank/DDBJ whole genome shotgun (WGS) entry which is preliminary data.</text>
</comment>
<evidence type="ECO:0000313" key="3">
    <source>
        <dbReference type="Proteomes" id="UP001195483"/>
    </source>
</evidence>
<accession>A0AAE0SP57</accession>
<dbReference type="Gene3D" id="3.40.50.10140">
    <property type="entry name" value="Toll/interleukin-1 receptor homology (TIR) domain"/>
    <property type="match status" value="1"/>
</dbReference>
<dbReference type="InterPro" id="IPR042342">
    <property type="entry name" value="TTC22"/>
</dbReference>
<dbReference type="SUPFAM" id="SSF52200">
    <property type="entry name" value="Toll/Interleukin receptor TIR domain"/>
    <property type="match status" value="1"/>
</dbReference>
<keyword evidence="3" id="KW-1185">Reference proteome</keyword>
<dbReference type="InterPro" id="IPR000157">
    <property type="entry name" value="TIR_dom"/>
</dbReference>
<evidence type="ECO:0000313" key="2">
    <source>
        <dbReference type="EMBL" id="KAK3595286.1"/>
    </source>
</evidence>
<dbReference type="PROSITE" id="PS50104">
    <property type="entry name" value="TIR"/>
    <property type="match status" value="1"/>
</dbReference>
<dbReference type="Pfam" id="PF01582">
    <property type="entry name" value="TIR"/>
    <property type="match status" value="1"/>
</dbReference>
<gene>
    <name evidence="2" type="ORF">CHS0354_010896</name>
</gene>
<dbReference type="InterPro" id="IPR035897">
    <property type="entry name" value="Toll_tir_struct_dom_sf"/>
</dbReference>
<dbReference type="Proteomes" id="UP001195483">
    <property type="component" value="Unassembled WGS sequence"/>
</dbReference>
<reference evidence="2" key="3">
    <citation type="submission" date="2023-05" db="EMBL/GenBank/DDBJ databases">
        <authorList>
            <person name="Smith C.H."/>
        </authorList>
    </citation>
    <scope>NUCLEOTIDE SEQUENCE</scope>
    <source>
        <strain evidence="2">CHS0354</strain>
        <tissue evidence="2">Mantle</tissue>
    </source>
</reference>
<organism evidence="2 3">
    <name type="scientific">Potamilus streckersoni</name>
    <dbReference type="NCBI Taxonomy" id="2493646"/>
    <lineage>
        <taxon>Eukaryota</taxon>
        <taxon>Metazoa</taxon>
        <taxon>Spiralia</taxon>
        <taxon>Lophotrochozoa</taxon>
        <taxon>Mollusca</taxon>
        <taxon>Bivalvia</taxon>
        <taxon>Autobranchia</taxon>
        <taxon>Heteroconchia</taxon>
        <taxon>Palaeoheterodonta</taxon>
        <taxon>Unionida</taxon>
        <taxon>Unionoidea</taxon>
        <taxon>Unionidae</taxon>
        <taxon>Ambleminae</taxon>
        <taxon>Lampsilini</taxon>
        <taxon>Potamilus</taxon>
    </lineage>
</organism>
<dbReference type="PANTHER" id="PTHR16253:SF0">
    <property type="entry name" value="TETRATRICOPEPTIDE REPEAT PROTEIN 22"/>
    <property type="match status" value="1"/>
</dbReference>
<dbReference type="EMBL" id="JAEAOA010000678">
    <property type="protein sequence ID" value="KAK3595286.1"/>
    <property type="molecule type" value="Genomic_DNA"/>
</dbReference>
<feature type="domain" description="TIR" evidence="1">
    <location>
        <begin position="316"/>
        <end position="453"/>
    </location>
</feature>
<dbReference type="PANTHER" id="PTHR16253">
    <property type="entry name" value="TETRATRICOPEPTIDE REPEAT PROTEIN 22"/>
    <property type="match status" value="1"/>
</dbReference>
<dbReference type="AlphaFoldDB" id="A0AAE0SP57"/>
<evidence type="ECO:0000259" key="1">
    <source>
        <dbReference type="PROSITE" id="PS50104"/>
    </source>
</evidence>
<sequence>MVCESHQEKFSDWQTISPKALIEVIKFLLRKKEDTSDKLISWCLSSENLKNFQHTVLDILLHIVPFKNMIQIEDCLKHLYDPSHLSPSERNRTKMDAGSQSLYHMDECHRSWYVVEISNRLIEIQCKRCKDSKLWKEDCGHGLNHVALYCMIAAYCPSLAMEISDHLMTHDVRLAHILLEAFQKKCVSRASYDKKCVCDDSYDITEFIGQHVMTCISDLHYQACWLRAGIISVQYIVDDDRPYRKGRHPQYQRALNRCFRLREDREDALHQLVRISTFDEDSHMKLVKWQKKNSASIHPTKTPVMERLPKRRFPKYEYDFLVMNSDEDSDWVRFELLPTLEGRYGFKGCFQKRDYLPGTTILKEFEQKVKESSKVLLVLTEKFKNDDLCCFQMHSALMKKLLIGSGKIIPLVATSGDEKAICEKVISEEVQHIVCFFVNRFDWEKLVRAIEDE</sequence>
<dbReference type="PRINTS" id="PR01537">
    <property type="entry name" value="INTRLKN1R1F"/>
</dbReference>
<reference evidence="2" key="2">
    <citation type="journal article" date="2021" name="Genome Biol. Evol.">
        <title>Developing a high-quality reference genome for a parasitic bivalve with doubly uniparental inheritance (Bivalvia: Unionida).</title>
        <authorList>
            <person name="Smith C.H."/>
        </authorList>
    </citation>
    <scope>NUCLEOTIDE SEQUENCE</scope>
    <source>
        <strain evidence="2">CHS0354</strain>
        <tissue evidence="2">Mantle</tissue>
    </source>
</reference>